<organism evidence="1 2">
    <name type="scientific">Maribellus luteus</name>
    <dbReference type="NCBI Taxonomy" id="2305463"/>
    <lineage>
        <taxon>Bacteria</taxon>
        <taxon>Pseudomonadati</taxon>
        <taxon>Bacteroidota</taxon>
        <taxon>Bacteroidia</taxon>
        <taxon>Marinilabiliales</taxon>
        <taxon>Prolixibacteraceae</taxon>
        <taxon>Maribellus</taxon>
    </lineage>
</organism>
<gene>
    <name evidence="1" type="ORF">D1614_15315</name>
</gene>
<dbReference type="RefSeq" id="WP_119438845.1">
    <property type="nucleotide sequence ID" value="NZ_QWGR01000009.1"/>
</dbReference>
<comment type="caution">
    <text evidence="1">The sequence shown here is derived from an EMBL/GenBank/DDBJ whole genome shotgun (WGS) entry which is preliminary data.</text>
</comment>
<evidence type="ECO:0000313" key="2">
    <source>
        <dbReference type="Proteomes" id="UP000265926"/>
    </source>
</evidence>
<evidence type="ECO:0000313" key="1">
    <source>
        <dbReference type="EMBL" id="RIJ47128.1"/>
    </source>
</evidence>
<accession>A0A399SUS5</accession>
<sequence>MKFIKEYILKDFSKICSQYDKKEDFRISADSSNFEYILDELGIHNEAFDKFDLSNQNEIKEKLNGELFFLELFSNINSNLFITVEESIANKKEIITWNHENENRSPTLVFLYLLSIQNNFLKSIRKLVLSGFCYQVQILIRGYIEVADILNAFLGDKEFCLKYSKAYDVDGKINDRQIRKLYEQYIKPSKIREIINNALDSVNFNKDFVDILEPLKKDYYYNHLSNFVHGEPMSVIYDVFPYDTDLKEWDYVPHGGYSSALRYTTTHFIFWCIFPFLYNTGFLLRKHDYESKVHDSKKVKIIEYKFYVFRNLFIKYYFDLRKENNYS</sequence>
<name>A0A399SUS5_9BACT</name>
<protein>
    <submittedName>
        <fullName evidence="1">Uncharacterized protein</fullName>
    </submittedName>
</protein>
<dbReference type="EMBL" id="QWGR01000009">
    <property type="protein sequence ID" value="RIJ47128.1"/>
    <property type="molecule type" value="Genomic_DNA"/>
</dbReference>
<dbReference type="AlphaFoldDB" id="A0A399SUS5"/>
<reference evidence="1 2" key="1">
    <citation type="submission" date="2018-08" db="EMBL/GenBank/DDBJ databases">
        <title>Pallidiluteibacterium maritimus gen. nov., sp. nov., isolated from coastal sediment.</title>
        <authorList>
            <person name="Zhou L.Y."/>
        </authorList>
    </citation>
    <scope>NUCLEOTIDE SEQUENCE [LARGE SCALE GENOMIC DNA]</scope>
    <source>
        <strain evidence="1 2">XSD2</strain>
    </source>
</reference>
<keyword evidence="2" id="KW-1185">Reference proteome</keyword>
<dbReference type="Proteomes" id="UP000265926">
    <property type="component" value="Unassembled WGS sequence"/>
</dbReference>
<proteinExistence type="predicted"/>